<keyword evidence="1" id="KW-0472">Membrane</keyword>
<gene>
    <name evidence="3" type="ORF">FBF83_16965</name>
</gene>
<evidence type="ECO:0000259" key="2">
    <source>
        <dbReference type="SMART" id="SM00014"/>
    </source>
</evidence>
<dbReference type="SUPFAM" id="SSF48317">
    <property type="entry name" value="Acid phosphatase/Vanadium-dependent haloperoxidase"/>
    <property type="match status" value="1"/>
</dbReference>
<feature type="transmembrane region" description="Helical" evidence="1">
    <location>
        <begin position="161"/>
        <end position="181"/>
    </location>
</feature>
<evidence type="ECO:0000256" key="1">
    <source>
        <dbReference type="SAM" id="Phobius"/>
    </source>
</evidence>
<evidence type="ECO:0000313" key="4">
    <source>
        <dbReference type="Proteomes" id="UP000310541"/>
    </source>
</evidence>
<feature type="domain" description="Phosphatidic acid phosphatase type 2/haloperoxidase" evidence="2">
    <location>
        <begin position="95"/>
        <end position="208"/>
    </location>
</feature>
<dbReference type="SMART" id="SM00014">
    <property type="entry name" value="acidPPc"/>
    <property type="match status" value="1"/>
</dbReference>
<dbReference type="InterPro" id="IPR000326">
    <property type="entry name" value="PAP2/HPO"/>
</dbReference>
<reference evidence="3 4" key="1">
    <citation type="submission" date="2019-04" db="EMBL/GenBank/DDBJ databases">
        <title>Genome sequence of Bacillus hwajinpoensis strain Y2.</title>
        <authorList>
            <person name="Fair J.L."/>
            <person name="Maclea K.S."/>
        </authorList>
    </citation>
    <scope>NUCLEOTIDE SEQUENCE [LARGE SCALE GENOMIC DNA]</scope>
    <source>
        <strain evidence="3 4">Y2</strain>
    </source>
</reference>
<feature type="transmembrane region" description="Helical" evidence="1">
    <location>
        <begin position="135"/>
        <end position="155"/>
    </location>
</feature>
<keyword evidence="1" id="KW-1133">Transmembrane helix</keyword>
<dbReference type="PANTHER" id="PTHR14969:SF13">
    <property type="entry name" value="AT30094P"/>
    <property type="match status" value="1"/>
</dbReference>
<dbReference type="OrthoDB" id="9789113at2"/>
<dbReference type="AlphaFoldDB" id="A0A4U1MD23"/>
<feature type="transmembrane region" description="Helical" evidence="1">
    <location>
        <begin position="193"/>
        <end position="214"/>
    </location>
</feature>
<sequence>MILIEPNKVYNRKHKRYYTALFIFLLSCTMFLLIYIQHYDSFSSDKRLGYILSDWIGSNLIEVIQLISELASKPAIILITLLSMVVLWLWKKDYVGMITLFVFVFVGNLTNKLLKNLIQRERPLIEGHIVEGYSFPSGHVMVGLIMYGLIVYYIFHYTHNAFIKIITLSLAILLMTVIGFSRIIMLEHFLTDVLAGYCLGGLMLMMGIIVYRYLFRRFHKSV</sequence>
<protein>
    <submittedName>
        <fullName evidence="3">Phosphatase PAP2 family protein</fullName>
    </submittedName>
</protein>
<feature type="transmembrane region" description="Helical" evidence="1">
    <location>
        <begin position="96"/>
        <end position="114"/>
    </location>
</feature>
<dbReference type="Pfam" id="PF01569">
    <property type="entry name" value="PAP2"/>
    <property type="match status" value="1"/>
</dbReference>
<feature type="transmembrane region" description="Helical" evidence="1">
    <location>
        <begin position="17"/>
        <end position="36"/>
    </location>
</feature>
<comment type="caution">
    <text evidence="3">The sequence shown here is derived from an EMBL/GenBank/DDBJ whole genome shotgun (WGS) entry which is preliminary data.</text>
</comment>
<proteinExistence type="predicted"/>
<organism evidence="3 4">
    <name type="scientific">Guptibacillus hwajinpoensis</name>
    <dbReference type="NCBI Taxonomy" id="208199"/>
    <lineage>
        <taxon>Bacteria</taxon>
        <taxon>Bacillati</taxon>
        <taxon>Bacillota</taxon>
        <taxon>Bacilli</taxon>
        <taxon>Bacillales</taxon>
        <taxon>Guptibacillaceae</taxon>
        <taxon>Guptibacillus</taxon>
    </lineage>
</organism>
<dbReference type="InterPro" id="IPR036938">
    <property type="entry name" value="PAP2/HPO_sf"/>
</dbReference>
<accession>A0A4U1MD23</accession>
<evidence type="ECO:0000313" key="3">
    <source>
        <dbReference type="EMBL" id="TKD68235.1"/>
    </source>
</evidence>
<dbReference type="PANTHER" id="PTHR14969">
    <property type="entry name" value="SPHINGOSINE-1-PHOSPHATE PHOSPHOHYDROLASE"/>
    <property type="match status" value="1"/>
</dbReference>
<dbReference type="EMBL" id="SWFM01000006">
    <property type="protein sequence ID" value="TKD68235.1"/>
    <property type="molecule type" value="Genomic_DNA"/>
</dbReference>
<dbReference type="Gene3D" id="1.20.144.10">
    <property type="entry name" value="Phosphatidic acid phosphatase type 2/haloperoxidase"/>
    <property type="match status" value="2"/>
</dbReference>
<feature type="transmembrane region" description="Helical" evidence="1">
    <location>
        <begin position="74"/>
        <end position="90"/>
    </location>
</feature>
<dbReference type="CDD" id="cd03392">
    <property type="entry name" value="PAP2_like_2"/>
    <property type="match status" value="1"/>
</dbReference>
<keyword evidence="1" id="KW-0812">Transmembrane</keyword>
<name>A0A4U1MD23_9BACL</name>
<dbReference type="Proteomes" id="UP000310541">
    <property type="component" value="Unassembled WGS sequence"/>
</dbReference>